<feature type="binding site" evidence="8">
    <location>
        <position position="213"/>
    </location>
    <ligand>
        <name>Zn(2+)</name>
        <dbReference type="ChEBI" id="CHEBI:29105"/>
    </ligand>
</feature>
<keyword evidence="2 8" id="KW-0479">Metal-binding</keyword>
<evidence type="ECO:0000256" key="5">
    <source>
        <dbReference type="PIRNR" id="PIRNR038994"/>
    </source>
</evidence>
<keyword evidence="4 5" id="KW-0119">Carbohydrate metabolism</keyword>
<evidence type="ECO:0000256" key="4">
    <source>
        <dbReference type="ARBA" id="ARBA00023277"/>
    </source>
</evidence>
<dbReference type="GO" id="GO:0006046">
    <property type="term" value="P:N-acetylglucosamine catabolic process"/>
    <property type="evidence" value="ECO:0007669"/>
    <property type="project" value="TreeGrafter"/>
</dbReference>
<dbReference type="SUPFAM" id="SSF51338">
    <property type="entry name" value="Composite domain of metallo-dependent hydrolases"/>
    <property type="match status" value="1"/>
</dbReference>
<dbReference type="eggNOG" id="COG1820">
    <property type="taxonomic scope" value="Bacteria"/>
</dbReference>
<feature type="binding site" evidence="8">
    <location>
        <position position="234"/>
    </location>
    <ligand>
        <name>Zn(2+)</name>
        <dbReference type="ChEBI" id="CHEBI:29105"/>
    </ligand>
</feature>
<comment type="similarity">
    <text evidence="1 5">Belongs to the metallo-dependent hydrolases superfamily. NagA family.</text>
</comment>
<feature type="domain" description="Amidohydrolase-related" evidence="9">
    <location>
        <begin position="65"/>
        <end position="391"/>
    </location>
</feature>
<feature type="binding site" evidence="7">
    <location>
        <begin position="237"/>
        <end position="238"/>
    </location>
    <ligand>
        <name>substrate</name>
    </ligand>
</feature>
<dbReference type="GO" id="GO:0008448">
    <property type="term" value="F:N-acetylglucosamine-6-phosphate deacetylase activity"/>
    <property type="evidence" value="ECO:0007669"/>
    <property type="project" value="UniProtKB-EC"/>
</dbReference>
<evidence type="ECO:0000313" key="11">
    <source>
        <dbReference type="Proteomes" id="UP000000851"/>
    </source>
</evidence>
<dbReference type="Gene3D" id="2.30.40.10">
    <property type="entry name" value="Urease, subunit C, domain 1"/>
    <property type="match status" value="1"/>
</dbReference>
<dbReference type="PANTHER" id="PTHR11113:SF14">
    <property type="entry name" value="N-ACETYLGLUCOSAMINE-6-PHOSPHATE DEACETYLASE"/>
    <property type="match status" value="1"/>
</dbReference>
<protein>
    <submittedName>
        <fullName evidence="10">N-acetylglucosamine-6-phosphate deacetylase</fullName>
        <ecNumber evidence="10">3.5.1.25</ecNumber>
    </submittedName>
</protein>
<evidence type="ECO:0000259" key="9">
    <source>
        <dbReference type="Pfam" id="PF01979"/>
    </source>
</evidence>
<feature type="binding site" evidence="7">
    <location>
        <position position="153"/>
    </location>
    <ligand>
        <name>substrate</name>
    </ligand>
</feature>
<evidence type="ECO:0000256" key="7">
    <source>
        <dbReference type="PIRSR" id="PIRSR038994-2"/>
    </source>
</evidence>
<feature type="active site" description="Proton donor/acceptor" evidence="6">
    <location>
        <position position="291"/>
    </location>
</feature>
<dbReference type="GO" id="GO:0046872">
    <property type="term" value="F:metal ion binding"/>
    <property type="evidence" value="ECO:0007669"/>
    <property type="project" value="UniProtKB-KW"/>
</dbReference>
<evidence type="ECO:0000256" key="6">
    <source>
        <dbReference type="PIRSR" id="PIRSR038994-1"/>
    </source>
</evidence>
<comment type="cofactor">
    <cofactor evidence="8">
        <name>a divalent metal cation</name>
        <dbReference type="ChEBI" id="CHEBI:60240"/>
    </cofactor>
    <text evidence="8">Binds 1 divalent metal cation per subunit.</text>
</comment>
<dbReference type="Gene3D" id="3.20.20.140">
    <property type="entry name" value="Metal-dependent hydrolases"/>
    <property type="match status" value="1"/>
</dbReference>
<evidence type="ECO:0000256" key="3">
    <source>
        <dbReference type="ARBA" id="ARBA00022801"/>
    </source>
</evidence>
<feature type="binding site" evidence="7">
    <location>
        <position position="245"/>
    </location>
    <ligand>
        <name>substrate</name>
    </ligand>
</feature>
<feature type="binding site" evidence="7">
    <location>
        <position position="269"/>
    </location>
    <ligand>
        <name>substrate</name>
    </ligand>
</feature>
<name>C7QCS5_CATAD</name>
<dbReference type="PANTHER" id="PTHR11113">
    <property type="entry name" value="N-ACETYLGLUCOSAMINE-6-PHOSPHATE DEACETYLASE"/>
    <property type="match status" value="1"/>
</dbReference>
<dbReference type="KEGG" id="cai:Caci_7714"/>
<sequence>MNIGLDIADWSSPQSFLVTSISAPRVLLGGRLAGPATVVVDGGVVAEVLDGASPEADIALDSGVLAPGLVDIQTNGCFGVDFITASEQDWRRVSDRLPSTGVTAFQPTYITAPLETLLAGVDRAAAVFGSLRGAQAMGVHLEGPFLSPLRPGVHDPRYLVAPTPEGVGAIVATLTAERTRGVVTMVTLAPELEGGPEAVRRLSEAGVRVSLGHTDALAEQVIAAADQGATLVTHIFNAQRPLNHREPGVPGAALYDTRFTCGLIADLHHVAPEICTLVWRAAGGRVALVTDAIAAAGMPPGEYELSGIKVHLGEDGVPRDAAGVIGGSALTLDRAVRNMVGIGLDEASVLVAATRVPADALGRSDLGRIEAGARADLVWFDDGYHPLRTWVAGRSVFEAGSGAQAPDGSHRLAREHQPA</sequence>
<dbReference type="NCBIfam" id="TIGR00221">
    <property type="entry name" value="nagA"/>
    <property type="match status" value="1"/>
</dbReference>
<reference evidence="10 11" key="1">
    <citation type="journal article" date="2009" name="Stand. Genomic Sci.">
        <title>Complete genome sequence of Catenulispora acidiphila type strain (ID 139908).</title>
        <authorList>
            <person name="Copeland A."/>
            <person name="Lapidus A."/>
            <person name="Glavina Del Rio T."/>
            <person name="Nolan M."/>
            <person name="Lucas S."/>
            <person name="Chen F."/>
            <person name="Tice H."/>
            <person name="Cheng J.F."/>
            <person name="Bruce D."/>
            <person name="Goodwin L."/>
            <person name="Pitluck S."/>
            <person name="Mikhailova N."/>
            <person name="Pati A."/>
            <person name="Ivanova N."/>
            <person name="Mavromatis K."/>
            <person name="Chen A."/>
            <person name="Palaniappan K."/>
            <person name="Chain P."/>
            <person name="Land M."/>
            <person name="Hauser L."/>
            <person name="Chang Y.J."/>
            <person name="Jeffries C.D."/>
            <person name="Chertkov O."/>
            <person name="Brettin T."/>
            <person name="Detter J.C."/>
            <person name="Han C."/>
            <person name="Ali Z."/>
            <person name="Tindall B.J."/>
            <person name="Goker M."/>
            <person name="Bristow J."/>
            <person name="Eisen J.A."/>
            <person name="Markowitz V."/>
            <person name="Hugenholtz P."/>
            <person name="Kyrpides N.C."/>
            <person name="Klenk H.P."/>
        </authorList>
    </citation>
    <scope>NUCLEOTIDE SEQUENCE [LARGE SCALE GENOMIC DNA]</scope>
    <source>
        <strain evidence="11">DSM 44928 / JCM 14897 / NBRC 102108 / NRRL B-24433 / ID139908</strain>
    </source>
</reference>
<dbReference type="PIRSF" id="PIRSF038994">
    <property type="entry name" value="NagA"/>
    <property type="match status" value="1"/>
</dbReference>
<evidence type="ECO:0000256" key="8">
    <source>
        <dbReference type="PIRSR" id="PIRSR038994-3"/>
    </source>
</evidence>
<keyword evidence="11" id="KW-1185">Reference proteome</keyword>
<dbReference type="Proteomes" id="UP000000851">
    <property type="component" value="Chromosome"/>
</dbReference>
<dbReference type="InterPro" id="IPR032466">
    <property type="entry name" value="Metal_Hydrolase"/>
</dbReference>
<evidence type="ECO:0000313" key="10">
    <source>
        <dbReference type="EMBL" id="ACU76538.1"/>
    </source>
</evidence>
<dbReference type="InterPro" id="IPR011059">
    <property type="entry name" value="Metal-dep_hydrolase_composite"/>
</dbReference>
<dbReference type="EC" id="3.5.1.25" evidence="10"/>
<proteinExistence type="inferred from homology"/>
<dbReference type="Pfam" id="PF01979">
    <property type="entry name" value="Amidohydro_1"/>
    <property type="match status" value="1"/>
</dbReference>
<dbReference type="InParanoid" id="C7QCS5"/>
<dbReference type="SUPFAM" id="SSF51556">
    <property type="entry name" value="Metallo-dependent hydrolases"/>
    <property type="match status" value="1"/>
</dbReference>
<feature type="binding site" evidence="8">
    <location>
        <position position="142"/>
    </location>
    <ligand>
        <name>Zn(2+)</name>
        <dbReference type="ChEBI" id="CHEBI:29105"/>
    </ligand>
</feature>
<organism evidence="10 11">
    <name type="scientific">Catenulispora acidiphila (strain DSM 44928 / JCM 14897 / NBRC 102108 / NRRL B-24433 / ID139908)</name>
    <dbReference type="NCBI Taxonomy" id="479433"/>
    <lineage>
        <taxon>Bacteria</taxon>
        <taxon>Bacillati</taxon>
        <taxon>Actinomycetota</taxon>
        <taxon>Actinomycetes</taxon>
        <taxon>Catenulisporales</taxon>
        <taxon>Catenulisporaceae</taxon>
        <taxon>Catenulispora</taxon>
    </lineage>
</organism>
<gene>
    <name evidence="10" type="ordered locus">Caci_7714</name>
</gene>
<dbReference type="AlphaFoldDB" id="C7QCS5"/>
<dbReference type="STRING" id="479433.Caci_7714"/>
<dbReference type="HOGENOM" id="CLU_032482_2_1_11"/>
<evidence type="ECO:0000256" key="1">
    <source>
        <dbReference type="ARBA" id="ARBA00010716"/>
    </source>
</evidence>
<evidence type="ECO:0000256" key="2">
    <source>
        <dbReference type="ARBA" id="ARBA00022723"/>
    </source>
</evidence>
<feature type="binding site" evidence="7">
    <location>
        <begin position="325"/>
        <end position="327"/>
    </location>
    <ligand>
        <name>substrate</name>
    </ligand>
</feature>
<accession>C7QCS5</accession>
<dbReference type="CDD" id="cd00854">
    <property type="entry name" value="NagA"/>
    <property type="match status" value="1"/>
</dbReference>
<dbReference type="InterPro" id="IPR006680">
    <property type="entry name" value="Amidohydro-rel"/>
</dbReference>
<dbReference type="EMBL" id="CP001700">
    <property type="protein sequence ID" value="ACU76538.1"/>
    <property type="molecule type" value="Genomic_DNA"/>
</dbReference>
<keyword evidence="3 5" id="KW-0378">Hydrolase</keyword>
<dbReference type="InterPro" id="IPR003764">
    <property type="entry name" value="GlcNAc_6-P_deAcase"/>
</dbReference>